<comment type="caution">
    <text evidence="2">The sequence shown here is derived from an EMBL/GenBank/DDBJ whole genome shotgun (WGS) entry which is preliminary data.</text>
</comment>
<reference evidence="2 3" key="1">
    <citation type="journal article" date="2023" name="Commun. Biol.">
        <title>Reorganization of the ancestral sex-determining regions during the evolution of trioecy in Pleodorina starrii.</title>
        <authorList>
            <person name="Takahashi K."/>
            <person name="Suzuki S."/>
            <person name="Kawai-Toyooka H."/>
            <person name="Yamamoto K."/>
            <person name="Hamaji T."/>
            <person name="Ootsuki R."/>
            <person name="Yamaguchi H."/>
            <person name="Kawachi M."/>
            <person name="Higashiyama T."/>
            <person name="Nozaki H."/>
        </authorList>
    </citation>
    <scope>NUCLEOTIDE SEQUENCE [LARGE SCALE GENOMIC DNA]</scope>
    <source>
        <strain evidence="2 3">NIES-4479</strain>
    </source>
</reference>
<feature type="region of interest" description="Disordered" evidence="1">
    <location>
        <begin position="109"/>
        <end position="134"/>
    </location>
</feature>
<protein>
    <submittedName>
        <fullName evidence="2">Uncharacterized protein</fullName>
    </submittedName>
</protein>
<proteinExistence type="predicted"/>
<keyword evidence="3" id="KW-1185">Reference proteome</keyword>
<dbReference type="Proteomes" id="UP001165080">
    <property type="component" value="Unassembled WGS sequence"/>
</dbReference>
<dbReference type="AlphaFoldDB" id="A0A9W6BC53"/>
<evidence type="ECO:0000313" key="2">
    <source>
        <dbReference type="EMBL" id="GLC49040.1"/>
    </source>
</evidence>
<sequence>MPGVMSCHAASCQWFGGSHANGSATTGGCTSSAQHPVSRPHRHYPQAAAAIFSEAAAAASVTAARAAAAAAAAAAPLHPPAHPKNVRPLRSSPAVLACTIVQGRTTTRTAGSWQPAVSSSSSLRGLPRTPSRRRLHTLPPKAGACARSCAIAERFAPRTVVLSLPRGRCCADGWLSQVVLTAGAPDVI</sequence>
<dbReference type="EMBL" id="BRXU01000002">
    <property type="protein sequence ID" value="GLC49040.1"/>
    <property type="molecule type" value="Genomic_DNA"/>
</dbReference>
<accession>A0A9W6BC53</accession>
<organism evidence="2 3">
    <name type="scientific">Pleodorina starrii</name>
    <dbReference type="NCBI Taxonomy" id="330485"/>
    <lineage>
        <taxon>Eukaryota</taxon>
        <taxon>Viridiplantae</taxon>
        <taxon>Chlorophyta</taxon>
        <taxon>core chlorophytes</taxon>
        <taxon>Chlorophyceae</taxon>
        <taxon>CS clade</taxon>
        <taxon>Chlamydomonadales</taxon>
        <taxon>Volvocaceae</taxon>
        <taxon>Pleodorina</taxon>
    </lineage>
</organism>
<feature type="compositionally biased region" description="Polar residues" evidence="1">
    <location>
        <begin position="109"/>
        <end position="123"/>
    </location>
</feature>
<name>A0A9W6BC53_9CHLO</name>
<evidence type="ECO:0000256" key="1">
    <source>
        <dbReference type="SAM" id="MobiDB-lite"/>
    </source>
</evidence>
<gene>
    <name evidence="2" type="primary">PLESTB004348</name>
    <name evidence="2" type="ORF">PLESTB_000176000</name>
</gene>
<evidence type="ECO:0000313" key="3">
    <source>
        <dbReference type="Proteomes" id="UP001165080"/>
    </source>
</evidence>